<dbReference type="Proteomes" id="UP001152320">
    <property type="component" value="Chromosome 21"/>
</dbReference>
<feature type="compositionally biased region" description="Polar residues" evidence="5">
    <location>
        <begin position="155"/>
        <end position="165"/>
    </location>
</feature>
<organism evidence="7 8">
    <name type="scientific">Holothuria leucospilota</name>
    <name type="common">Black long sea cucumber</name>
    <name type="synonym">Mertensiothuria leucospilota</name>
    <dbReference type="NCBI Taxonomy" id="206669"/>
    <lineage>
        <taxon>Eukaryota</taxon>
        <taxon>Metazoa</taxon>
        <taxon>Echinodermata</taxon>
        <taxon>Eleutherozoa</taxon>
        <taxon>Echinozoa</taxon>
        <taxon>Holothuroidea</taxon>
        <taxon>Aspidochirotacea</taxon>
        <taxon>Aspidochirotida</taxon>
        <taxon>Holothuriidae</taxon>
        <taxon>Holothuria</taxon>
    </lineage>
</organism>
<evidence type="ECO:0000313" key="8">
    <source>
        <dbReference type="Proteomes" id="UP001152320"/>
    </source>
</evidence>
<evidence type="ECO:0000256" key="3">
    <source>
        <dbReference type="ARBA" id="ARBA00022989"/>
    </source>
</evidence>
<dbReference type="PANTHER" id="PTHR16521">
    <property type="entry name" value="TYPE-1 ANGIOTENSIN II RECEPTOR-ASSOCIATED PROTEIN"/>
    <property type="match status" value="1"/>
</dbReference>
<comment type="subcellular location">
    <subcellularLocation>
        <location evidence="1">Membrane</location>
        <topology evidence="1">Multi-pass membrane protein</topology>
    </subcellularLocation>
</comment>
<comment type="caution">
    <text evidence="7">The sequence shown here is derived from an EMBL/GenBank/DDBJ whole genome shotgun (WGS) entry which is preliminary data.</text>
</comment>
<evidence type="ECO:0000256" key="1">
    <source>
        <dbReference type="ARBA" id="ARBA00004141"/>
    </source>
</evidence>
<dbReference type="AlphaFoldDB" id="A0A9Q1BDU4"/>
<dbReference type="InterPro" id="IPR009436">
    <property type="entry name" value="AGTRAP"/>
</dbReference>
<dbReference type="GO" id="GO:0005886">
    <property type="term" value="C:plasma membrane"/>
    <property type="evidence" value="ECO:0007669"/>
    <property type="project" value="TreeGrafter"/>
</dbReference>
<keyword evidence="4 6" id="KW-0472">Membrane</keyword>
<evidence type="ECO:0000256" key="5">
    <source>
        <dbReference type="SAM" id="MobiDB-lite"/>
    </source>
</evidence>
<evidence type="ECO:0000313" key="7">
    <source>
        <dbReference type="EMBL" id="KAJ8021544.1"/>
    </source>
</evidence>
<dbReference type="OrthoDB" id="8191171at2759"/>
<keyword evidence="2 6" id="KW-0812">Transmembrane</keyword>
<evidence type="ECO:0000256" key="2">
    <source>
        <dbReference type="ARBA" id="ARBA00022692"/>
    </source>
</evidence>
<feature type="transmembrane region" description="Helical" evidence="6">
    <location>
        <begin position="22"/>
        <end position="40"/>
    </location>
</feature>
<dbReference type="Pfam" id="PF06396">
    <property type="entry name" value="AGTRAP"/>
    <property type="match status" value="1"/>
</dbReference>
<feature type="region of interest" description="Disordered" evidence="5">
    <location>
        <begin position="151"/>
        <end position="184"/>
    </location>
</feature>
<protein>
    <submittedName>
        <fullName evidence="7">Type-1 angiotensin II receptor-associated protein</fullName>
    </submittedName>
</protein>
<feature type="compositionally biased region" description="Pro residues" evidence="5">
    <location>
        <begin position="169"/>
        <end position="184"/>
    </location>
</feature>
<keyword evidence="7" id="KW-0675">Receptor</keyword>
<keyword evidence="8" id="KW-1185">Reference proteome</keyword>
<dbReference type="GO" id="GO:0038166">
    <property type="term" value="P:angiotensin-activated signaling pathway"/>
    <property type="evidence" value="ECO:0007669"/>
    <property type="project" value="InterPro"/>
</dbReference>
<feature type="transmembrane region" description="Helical" evidence="6">
    <location>
        <begin position="71"/>
        <end position="89"/>
    </location>
</feature>
<sequence length="184" mass="20436">MQASEGNGQLTVQLDVNMLDKYALKVIVIVQFILTTWALIGGFGSAFMYMNLVLILTGLWAIGVPQSVDSVAMLTIFEIFSILTDIIILATGYPPRFCGPGVHCGTQRFGAAMCIIHLFLKPFIVFFLIREYRKRGGDYSLNFPNSHPQGGYENLDQSVPTNSQVDPLPYNPQNPPFDKPYAPQ</sequence>
<name>A0A9Q1BDU4_HOLLE</name>
<keyword evidence="3 6" id="KW-1133">Transmembrane helix</keyword>
<gene>
    <name evidence="7" type="ORF">HOLleu_38785</name>
</gene>
<accession>A0A9Q1BDU4</accession>
<dbReference type="SMART" id="SM00805">
    <property type="entry name" value="AGTRAP"/>
    <property type="match status" value="1"/>
</dbReference>
<feature type="transmembrane region" description="Helical" evidence="6">
    <location>
        <begin position="109"/>
        <end position="129"/>
    </location>
</feature>
<evidence type="ECO:0000256" key="4">
    <source>
        <dbReference type="ARBA" id="ARBA00023136"/>
    </source>
</evidence>
<proteinExistence type="predicted"/>
<evidence type="ECO:0000256" key="6">
    <source>
        <dbReference type="SAM" id="Phobius"/>
    </source>
</evidence>
<feature type="transmembrane region" description="Helical" evidence="6">
    <location>
        <begin position="46"/>
        <end position="64"/>
    </location>
</feature>
<dbReference type="EMBL" id="JAIZAY010000021">
    <property type="protein sequence ID" value="KAJ8021544.1"/>
    <property type="molecule type" value="Genomic_DNA"/>
</dbReference>
<dbReference type="PANTHER" id="PTHR16521:SF3">
    <property type="entry name" value="TYPE-1 ANGIOTENSIN II RECEPTOR-ASSOCIATED PROTEIN"/>
    <property type="match status" value="1"/>
</dbReference>
<reference evidence="7" key="1">
    <citation type="submission" date="2021-10" db="EMBL/GenBank/DDBJ databases">
        <title>Tropical sea cucumber genome reveals ecological adaptation and Cuvierian tubules defense mechanism.</title>
        <authorList>
            <person name="Chen T."/>
        </authorList>
    </citation>
    <scope>NUCLEOTIDE SEQUENCE</scope>
    <source>
        <strain evidence="7">Nanhai2018</strain>
        <tissue evidence="7">Muscle</tissue>
    </source>
</reference>